<dbReference type="Pfam" id="PF13419">
    <property type="entry name" value="HAD_2"/>
    <property type="match status" value="1"/>
</dbReference>
<dbReference type="InterPro" id="IPR023214">
    <property type="entry name" value="HAD_sf"/>
</dbReference>
<sequence length="225" mass="25523">MLDGIKGVVFDLDGTLIDSMNVWEQSDRDLIESYGHKVPVDFFSSISGMTGIQILEYIIKRFKIKASVQELTQKLLERINYRFMNLVGEKPNSMKFIKYLHDKGIKIAIATNNSRPLTIEILKKFGVYSYVSSIRTCGELKKPKPLPDVYIYACRDLGLDPKVCLSFEDLPVGLQSAQEAGLRTCAVKDAFSDPYDSLKRSIADYYISDFDQVINGTYECLTRTI</sequence>
<keyword evidence="1" id="KW-0378">Hydrolase</keyword>
<evidence type="ECO:0000313" key="1">
    <source>
        <dbReference type="EMBL" id="EAY14015.1"/>
    </source>
</evidence>
<dbReference type="SFLD" id="SFLDS00003">
    <property type="entry name" value="Haloacid_Dehalogenase"/>
    <property type="match status" value="1"/>
</dbReference>
<dbReference type="PANTHER" id="PTHR18901">
    <property type="entry name" value="2-DEOXYGLUCOSE-6-PHOSPHATE PHOSPHATASE 2"/>
    <property type="match status" value="1"/>
</dbReference>
<evidence type="ECO:0000313" key="2">
    <source>
        <dbReference type="Proteomes" id="UP000001542"/>
    </source>
</evidence>
<dbReference type="EMBL" id="DS113276">
    <property type="protein sequence ID" value="EAY14015.1"/>
    <property type="molecule type" value="Genomic_DNA"/>
</dbReference>
<dbReference type="InterPro" id="IPR006439">
    <property type="entry name" value="HAD-SF_hydro_IA"/>
</dbReference>
<dbReference type="PANTHER" id="PTHR18901:SF38">
    <property type="entry name" value="PSEUDOURIDINE-5'-PHOSPHATASE"/>
    <property type="match status" value="1"/>
</dbReference>
<dbReference type="VEuPathDB" id="TrichDB:TVAG_478400"/>
<dbReference type="NCBIfam" id="TIGR01509">
    <property type="entry name" value="HAD-SF-IA-v3"/>
    <property type="match status" value="1"/>
</dbReference>
<proteinExistence type="predicted"/>
<dbReference type="eggNOG" id="KOG2914">
    <property type="taxonomic scope" value="Eukaryota"/>
</dbReference>
<protein>
    <submittedName>
        <fullName evidence="1">Haloacid dehalogenase-like hydrolase family protein</fullName>
    </submittedName>
</protein>
<dbReference type="AlphaFoldDB" id="A2DZV6"/>
<dbReference type="InParanoid" id="A2DZV6"/>
<accession>A2DZV6</accession>
<dbReference type="SMR" id="A2DZV6"/>
<dbReference type="KEGG" id="tva:4772003"/>
<gene>
    <name evidence="1" type="ORF">TVAG_478400</name>
</gene>
<dbReference type="GO" id="GO:0016791">
    <property type="term" value="F:phosphatase activity"/>
    <property type="evidence" value="ECO:0000318"/>
    <property type="project" value="GO_Central"/>
</dbReference>
<dbReference type="Gene3D" id="3.40.50.1000">
    <property type="entry name" value="HAD superfamily/HAD-like"/>
    <property type="match status" value="1"/>
</dbReference>
<dbReference type="CDD" id="cd07505">
    <property type="entry name" value="HAD_BPGM-like"/>
    <property type="match status" value="1"/>
</dbReference>
<dbReference type="SFLD" id="SFLDG01129">
    <property type="entry name" value="C1.5:_HAD__Beta-PGM__Phosphata"/>
    <property type="match status" value="1"/>
</dbReference>
<dbReference type="SUPFAM" id="SSF56784">
    <property type="entry name" value="HAD-like"/>
    <property type="match status" value="1"/>
</dbReference>
<dbReference type="OMA" id="FHHMVMG"/>
<dbReference type="PRINTS" id="PR00413">
    <property type="entry name" value="HADHALOGNASE"/>
</dbReference>
<dbReference type="InterPro" id="IPR041492">
    <property type="entry name" value="HAD_2"/>
</dbReference>
<dbReference type="VEuPathDB" id="TrichDB:TVAGG3_0536760"/>
<dbReference type="OrthoDB" id="40579at2759"/>
<dbReference type="InterPro" id="IPR023198">
    <property type="entry name" value="PGP-like_dom2"/>
</dbReference>
<organism evidence="1 2">
    <name type="scientific">Trichomonas vaginalis (strain ATCC PRA-98 / G3)</name>
    <dbReference type="NCBI Taxonomy" id="412133"/>
    <lineage>
        <taxon>Eukaryota</taxon>
        <taxon>Metamonada</taxon>
        <taxon>Parabasalia</taxon>
        <taxon>Trichomonadida</taxon>
        <taxon>Trichomonadidae</taxon>
        <taxon>Trichomonas</taxon>
    </lineage>
</organism>
<dbReference type="InterPro" id="IPR036412">
    <property type="entry name" value="HAD-like_sf"/>
</dbReference>
<dbReference type="FunFam" id="1.10.150.240:FF:000048">
    <property type="entry name" value="Haloacid dehalogenase-like hydrolase family protein"/>
    <property type="match status" value="1"/>
</dbReference>
<keyword evidence="2" id="KW-1185">Reference proteome</keyword>
<reference evidence="1" key="2">
    <citation type="journal article" date="2007" name="Science">
        <title>Draft genome sequence of the sexually transmitted pathogen Trichomonas vaginalis.</title>
        <authorList>
            <person name="Carlton J.M."/>
            <person name="Hirt R.P."/>
            <person name="Silva J.C."/>
            <person name="Delcher A.L."/>
            <person name="Schatz M."/>
            <person name="Zhao Q."/>
            <person name="Wortman J.R."/>
            <person name="Bidwell S.L."/>
            <person name="Alsmark U.C.M."/>
            <person name="Besteiro S."/>
            <person name="Sicheritz-Ponten T."/>
            <person name="Noel C.J."/>
            <person name="Dacks J.B."/>
            <person name="Foster P.G."/>
            <person name="Simillion C."/>
            <person name="Van de Peer Y."/>
            <person name="Miranda-Saavedra D."/>
            <person name="Barton G.J."/>
            <person name="Westrop G.D."/>
            <person name="Mueller S."/>
            <person name="Dessi D."/>
            <person name="Fiori P.L."/>
            <person name="Ren Q."/>
            <person name="Paulsen I."/>
            <person name="Zhang H."/>
            <person name="Bastida-Corcuera F.D."/>
            <person name="Simoes-Barbosa A."/>
            <person name="Brown M.T."/>
            <person name="Hayes R.D."/>
            <person name="Mukherjee M."/>
            <person name="Okumura C.Y."/>
            <person name="Schneider R."/>
            <person name="Smith A.J."/>
            <person name="Vanacova S."/>
            <person name="Villalvazo M."/>
            <person name="Haas B.J."/>
            <person name="Pertea M."/>
            <person name="Feldblyum T.V."/>
            <person name="Utterback T.R."/>
            <person name="Shu C.L."/>
            <person name="Osoegawa K."/>
            <person name="de Jong P.J."/>
            <person name="Hrdy I."/>
            <person name="Horvathova L."/>
            <person name="Zubacova Z."/>
            <person name="Dolezal P."/>
            <person name="Malik S.B."/>
            <person name="Logsdon J.M. Jr."/>
            <person name="Henze K."/>
            <person name="Gupta A."/>
            <person name="Wang C.C."/>
            <person name="Dunne R.L."/>
            <person name="Upcroft J.A."/>
            <person name="Upcroft P."/>
            <person name="White O."/>
            <person name="Salzberg S.L."/>
            <person name="Tang P."/>
            <person name="Chiu C.-H."/>
            <person name="Lee Y.-S."/>
            <person name="Embley T.M."/>
            <person name="Coombs G.H."/>
            <person name="Mottram J.C."/>
            <person name="Tachezy J."/>
            <person name="Fraser-Liggett C.M."/>
            <person name="Johnson P.J."/>
        </authorList>
    </citation>
    <scope>NUCLEOTIDE SEQUENCE [LARGE SCALE GENOMIC DNA]</scope>
    <source>
        <strain evidence="1">G3</strain>
    </source>
</reference>
<dbReference type="RefSeq" id="XP_001326238.1">
    <property type="nucleotide sequence ID" value="XM_001326203.1"/>
</dbReference>
<name>A2DZV6_TRIV3</name>
<dbReference type="NCBIfam" id="TIGR01549">
    <property type="entry name" value="HAD-SF-IA-v1"/>
    <property type="match status" value="1"/>
</dbReference>
<reference evidence="1" key="1">
    <citation type="submission" date="2006-10" db="EMBL/GenBank/DDBJ databases">
        <authorList>
            <person name="Amadeo P."/>
            <person name="Zhao Q."/>
            <person name="Wortman J."/>
            <person name="Fraser-Liggett C."/>
            <person name="Carlton J."/>
        </authorList>
    </citation>
    <scope>NUCLEOTIDE SEQUENCE</scope>
    <source>
        <strain evidence="1">G3</strain>
    </source>
</reference>
<dbReference type="Proteomes" id="UP000001542">
    <property type="component" value="Unassembled WGS sequence"/>
</dbReference>
<dbReference type="Gene3D" id="1.10.150.240">
    <property type="entry name" value="Putative phosphatase, domain 2"/>
    <property type="match status" value="1"/>
</dbReference>